<reference evidence="12 13" key="1">
    <citation type="submission" date="2019-07" db="EMBL/GenBank/DDBJ databases">
        <title>Whole genome shotgun sequence of Agrococcus baldri NBRC 103055.</title>
        <authorList>
            <person name="Hosoyama A."/>
            <person name="Uohara A."/>
            <person name="Ohji S."/>
            <person name="Ichikawa N."/>
        </authorList>
    </citation>
    <scope>NUCLEOTIDE SEQUENCE [LARGE SCALE GENOMIC DNA]</scope>
    <source>
        <strain evidence="12 13">NBRC 103055</strain>
    </source>
</reference>
<keyword evidence="5 7" id="KW-0460">Magnesium</keyword>
<dbReference type="AlphaFoldDB" id="A0AA87US79"/>
<evidence type="ECO:0000256" key="2">
    <source>
        <dbReference type="ARBA" id="ARBA00010231"/>
    </source>
</evidence>
<evidence type="ECO:0000256" key="1">
    <source>
        <dbReference type="ARBA" id="ARBA00001946"/>
    </source>
</evidence>
<keyword evidence="6" id="KW-0413">Isomerase</keyword>
<dbReference type="SUPFAM" id="SSF55957">
    <property type="entry name" value="Phosphoglucomutase, C-terminal domain"/>
    <property type="match status" value="1"/>
</dbReference>
<feature type="domain" description="Alpha-D-phosphohexomutase alpha/beta/alpha" evidence="10">
    <location>
        <begin position="231"/>
        <end position="314"/>
    </location>
</feature>
<organism evidence="12 13">
    <name type="scientific">Agrococcus baldri</name>
    <dbReference type="NCBI Taxonomy" id="153730"/>
    <lineage>
        <taxon>Bacteria</taxon>
        <taxon>Bacillati</taxon>
        <taxon>Actinomycetota</taxon>
        <taxon>Actinomycetes</taxon>
        <taxon>Micrococcales</taxon>
        <taxon>Microbacteriaceae</taxon>
        <taxon>Agrococcus</taxon>
    </lineage>
</organism>
<dbReference type="InterPro" id="IPR036900">
    <property type="entry name" value="A-D-PHexomutase_C_sf"/>
</dbReference>
<protein>
    <submittedName>
        <fullName evidence="12">Phosphomannomutase</fullName>
    </submittedName>
</protein>
<evidence type="ECO:0000259" key="11">
    <source>
        <dbReference type="Pfam" id="PF02880"/>
    </source>
</evidence>
<dbReference type="SUPFAM" id="SSF53738">
    <property type="entry name" value="Phosphoglucomutase, first 3 domains"/>
    <property type="match status" value="3"/>
</dbReference>
<dbReference type="GO" id="GO:0006166">
    <property type="term" value="P:purine ribonucleoside salvage"/>
    <property type="evidence" value="ECO:0007669"/>
    <property type="project" value="TreeGrafter"/>
</dbReference>
<dbReference type="CDD" id="cd05799">
    <property type="entry name" value="PGM2"/>
    <property type="match status" value="1"/>
</dbReference>
<evidence type="ECO:0000256" key="4">
    <source>
        <dbReference type="ARBA" id="ARBA00022723"/>
    </source>
</evidence>
<evidence type="ECO:0000313" key="13">
    <source>
        <dbReference type="Proteomes" id="UP000321749"/>
    </source>
</evidence>
<dbReference type="GO" id="GO:0000287">
    <property type="term" value="F:magnesium ion binding"/>
    <property type="evidence" value="ECO:0007669"/>
    <property type="project" value="InterPro"/>
</dbReference>
<feature type="domain" description="Alpha-D-phosphohexomutase C-terminal" evidence="8">
    <location>
        <begin position="451"/>
        <end position="528"/>
    </location>
</feature>
<dbReference type="InterPro" id="IPR016066">
    <property type="entry name" value="A-D-PHexomutase_CS"/>
</dbReference>
<dbReference type="InterPro" id="IPR005846">
    <property type="entry name" value="A-D-PHexomutase_a/b/a-III"/>
</dbReference>
<comment type="similarity">
    <text evidence="2 7">Belongs to the phosphohexose mutase family.</text>
</comment>
<dbReference type="EMBL" id="BJUU01000013">
    <property type="protein sequence ID" value="GEK80716.1"/>
    <property type="molecule type" value="Genomic_DNA"/>
</dbReference>
<gene>
    <name evidence="12" type="ORF">ABA31_20670</name>
</gene>
<evidence type="ECO:0000256" key="6">
    <source>
        <dbReference type="ARBA" id="ARBA00023235"/>
    </source>
</evidence>
<evidence type="ECO:0000313" key="12">
    <source>
        <dbReference type="EMBL" id="GEK80716.1"/>
    </source>
</evidence>
<proteinExistence type="inferred from homology"/>
<comment type="caution">
    <text evidence="12">The sequence shown here is derived from an EMBL/GenBank/DDBJ whole genome shotgun (WGS) entry which is preliminary data.</text>
</comment>
<accession>A0AA87US79</accession>
<evidence type="ECO:0000256" key="3">
    <source>
        <dbReference type="ARBA" id="ARBA00022553"/>
    </source>
</evidence>
<dbReference type="GO" id="GO:0005975">
    <property type="term" value="P:carbohydrate metabolic process"/>
    <property type="evidence" value="ECO:0007669"/>
    <property type="project" value="InterPro"/>
</dbReference>
<dbReference type="Pfam" id="PF02879">
    <property type="entry name" value="PGM_PMM_II"/>
    <property type="match status" value="1"/>
</dbReference>
<dbReference type="Gene3D" id="3.30.310.50">
    <property type="entry name" value="Alpha-D-phosphohexomutase, C-terminal domain"/>
    <property type="match status" value="1"/>
</dbReference>
<dbReference type="RefSeq" id="WP_146795252.1">
    <property type="nucleotide sequence ID" value="NZ_BJUU01000013.1"/>
</dbReference>
<evidence type="ECO:0000259" key="8">
    <source>
        <dbReference type="Pfam" id="PF00408"/>
    </source>
</evidence>
<dbReference type="InterPro" id="IPR005845">
    <property type="entry name" value="A-D-PHexomutase_a/b/a-II"/>
</dbReference>
<dbReference type="Proteomes" id="UP000321749">
    <property type="component" value="Unassembled WGS sequence"/>
</dbReference>
<evidence type="ECO:0000256" key="5">
    <source>
        <dbReference type="ARBA" id="ARBA00022842"/>
    </source>
</evidence>
<dbReference type="PANTHER" id="PTHR45745:SF1">
    <property type="entry name" value="PHOSPHOGLUCOMUTASE 2B-RELATED"/>
    <property type="match status" value="1"/>
</dbReference>
<sequence length="555" mass="57128">MSDVLDAARAWAAADPDAETRAELEASIAAAEGGDAAALTSVTDAFSGRLQFGTAGLRGRIGPGPNRMNRVVVQQASAGLADFLLGREPHPSVVIGWDGRRGSEQFARDAAAVFAGRGVRAILLPRLLPTPVTAFAVRHLGTSAGVMVTASHNPPADNGYKVYLGGDDEGSQIVPPVDGEIAALIEQAAATPVAEYPRGEPETAGEGVWRAYVEATAAIGQADQGMQGATGPRAVYTPLHGVGLETVEAVLAEAGFPALIPVPEQARPDGAFPTVDFPNPEEPGALDLAMALATAEGAELIVANDPDADRLAVAVPDATAPSGWRMLTGNEVGLLLGWDAARSARGHGVLAASIVSSPGLGVIAEAHGLEFVQTLTGFKWVSRVPGLVYGYEEALGYLVNPGTVRDKDGISALVRLLTLASELHERGSSLSEELLALAGEFGAFESGQVSVRVTELARIPATMAALRAQPPSELAGAAVLAADDLALPEHGAIGDILRFTLDDGSRVMVRPSGTEPKVKVYIDATSTDGPPAARIRAARARVAAIAEAVAPLLEA</sequence>
<evidence type="ECO:0000259" key="10">
    <source>
        <dbReference type="Pfam" id="PF02879"/>
    </source>
</evidence>
<keyword evidence="13" id="KW-1185">Reference proteome</keyword>
<name>A0AA87US79_9MICO</name>
<evidence type="ECO:0000256" key="7">
    <source>
        <dbReference type="RuleBase" id="RU004326"/>
    </source>
</evidence>
<dbReference type="Pfam" id="PF02878">
    <property type="entry name" value="PGM_PMM_I"/>
    <property type="match status" value="1"/>
</dbReference>
<feature type="domain" description="Alpha-D-phosphohexomutase alpha/beta/alpha" evidence="11">
    <location>
        <begin position="329"/>
        <end position="434"/>
    </location>
</feature>
<feature type="domain" description="Alpha-D-phosphohexomutase alpha/beta/alpha" evidence="9">
    <location>
        <begin position="50"/>
        <end position="188"/>
    </location>
</feature>
<dbReference type="Pfam" id="PF00408">
    <property type="entry name" value="PGM_PMM_IV"/>
    <property type="match status" value="1"/>
</dbReference>
<dbReference type="InterPro" id="IPR005844">
    <property type="entry name" value="A-D-PHexomutase_a/b/a-I"/>
</dbReference>
<dbReference type="PROSITE" id="PS00710">
    <property type="entry name" value="PGM_PMM"/>
    <property type="match status" value="1"/>
</dbReference>
<comment type="cofactor">
    <cofactor evidence="1">
        <name>Mg(2+)</name>
        <dbReference type="ChEBI" id="CHEBI:18420"/>
    </cofactor>
</comment>
<dbReference type="Gene3D" id="3.40.120.10">
    <property type="entry name" value="Alpha-D-Glucose-1,6-Bisphosphate, subunit A, domain 3"/>
    <property type="match status" value="3"/>
</dbReference>
<dbReference type="Pfam" id="PF02880">
    <property type="entry name" value="PGM_PMM_III"/>
    <property type="match status" value="1"/>
</dbReference>
<evidence type="ECO:0000259" key="9">
    <source>
        <dbReference type="Pfam" id="PF02878"/>
    </source>
</evidence>
<dbReference type="GO" id="GO:0008973">
    <property type="term" value="F:phosphopentomutase activity"/>
    <property type="evidence" value="ECO:0007669"/>
    <property type="project" value="TreeGrafter"/>
</dbReference>
<dbReference type="InterPro" id="IPR016055">
    <property type="entry name" value="A-D-PHexomutase_a/b/a-I/II/III"/>
</dbReference>
<dbReference type="PANTHER" id="PTHR45745">
    <property type="entry name" value="PHOSPHOMANNOMUTASE 45A"/>
    <property type="match status" value="1"/>
</dbReference>
<keyword evidence="3" id="KW-0597">Phosphoprotein</keyword>
<dbReference type="InterPro" id="IPR005843">
    <property type="entry name" value="A-D-PHexomutase_C"/>
</dbReference>
<keyword evidence="4 7" id="KW-0479">Metal-binding</keyword>